<sequence>MEVEKASEENDGEIVAISDKNTQENQNCEEQKNEIYSLKNSKSLVRMDSFDMESGNVRGTSSRRSQAIDWSSILKLAFQSIGVVYGDLGTSPLYVLAGVFPDGIKHEDDILAILSLIFYSLTAITLIKYVFIVLRANDNGDGGTFALYSLICRYAKVGFIPSHQAEDKDVSNYKLNAPSRRFSRASTVKSLLENSSFAKYLLLLITMLGTSMVIGDGILTPCISVLSAVGGIKLAATSLNDNSVMWISVVILFLLFQVQRFGTDKVGYSFAPILTIWFLFIGCIGIYNFIAHDPTVIKALNPMYIVYYFIRNGKDAWISLGGVVLCLTGSEALFADLGHFSVKSIQISTCTIVFPSIVSAYAGQAAYLRKHLDDAPQAFYKSVPKPVYWPMFVLAVLSAIIASQSLISAAFSIVQQSLALGCFPKVKVVHTSAKYKGQVYIPEINYLLMCACIAVTLFFKNTLTIGNAYGIAVIFVYSLTSTLLVLVMVMIWKTSIFLIITYVFTIMLLELLYLTSVLYKFVDGGYLPLVFSAVMMCVMYTWNYVYRMKYTYDLENKVTLERLKQIAGDPEIRRLPGLAVFYSELVHGISPIFTHYIDNIPAIHSVLMFVTVKSLPISKVPAEERFLFRRVEPHELAIFRCVVRYGYTDKQEDGKSFEEMLVERLKEFIRDELLFNSGPAQIKRVGTSILDDSITRADDNPRISNEVMQRELHMVETECRHSGVTYLLGQNEVVASKDSGLAKRILINYAYNFIKRFLRKQEEVFVIPQKRLLKVGMTYEL</sequence>
<dbReference type="InterPro" id="IPR053952">
    <property type="entry name" value="K_trans_C"/>
</dbReference>
<proteinExistence type="inferred from homology"/>
<evidence type="ECO:0000256" key="1">
    <source>
        <dbReference type="ARBA" id="ARBA00004141"/>
    </source>
</evidence>
<feature type="transmembrane region" description="Helical" evidence="10">
    <location>
        <begin position="387"/>
        <end position="411"/>
    </location>
</feature>
<dbReference type="InterPro" id="IPR003855">
    <property type="entry name" value="K+_transporter"/>
</dbReference>
<comment type="subcellular location">
    <subcellularLocation>
        <location evidence="1 10">Membrane</location>
        <topology evidence="1 10">Multi-pass membrane protein</topology>
    </subcellularLocation>
</comment>
<comment type="caution">
    <text evidence="14">The sequence shown here is derived from an EMBL/GenBank/DDBJ whole genome shotgun (WGS) entry which is preliminary data.</text>
</comment>
<keyword evidence="7 10" id="KW-1133">Transmembrane helix</keyword>
<keyword evidence="8 10" id="KW-0406">Ion transport</keyword>
<evidence type="ECO:0000256" key="8">
    <source>
        <dbReference type="ARBA" id="ARBA00023065"/>
    </source>
</evidence>
<comment type="similarity">
    <text evidence="2 10">Belongs to the HAK/KUP transporter (TC 2.A.72.3) family.</text>
</comment>
<evidence type="ECO:0000256" key="5">
    <source>
        <dbReference type="ARBA" id="ARBA00022692"/>
    </source>
</evidence>
<feature type="transmembrane region" description="Helical" evidence="10">
    <location>
        <begin position="242"/>
        <end position="258"/>
    </location>
</feature>
<dbReference type="GO" id="GO:0016020">
    <property type="term" value="C:membrane"/>
    <property type="evidence" value="ECO:0007669"/>
    <property type="project" value="UniProtKB-SubCell"/>
</dbReference>
<feature type="transmembrane region" description="Helical" evidence="10">
    <location>
        <begin position="316"/>
        <end position="335"/>
    </location>
</feature>
<dbReference type="AlphaFoldDB" id="A0AAD4XKU4"/>
<keyword evidence="9 10" id="KW-0472">Membrane</keyword>
<organism evidence="14 15">
    <name type="scientific">Papaver atlanticum</name>
    <dbReference type="NCBI Taxonomy" id="357466"/>
    <lineage>
        <taxon>Eukaryota</taxon>
        <taxon>Viridiplantae</taxon>
        <taxon>Streptophyta</taxon>
        <taxon>Embryophyta</taxon>
        <taxon>Tracheophyta</taxon>
        <taxon>Spermatophyta</taxon>
        <taxon>Magnoliopsida</taxon>
        <taxon>Ranunculales</taxon>
        <taxon>Papaveraceae</taxon>
        <taxon>Papaveroideae</taxon>
        <taxon>Papaver</taxon>
    </lineage>
</organism>
<evidence type="ECO:0000256" key="11">
    <source>
        <dbReference type="SAM" id="MobiDB-lite"/>
    </source>
</evidence>
<reference evidence="14" key="1">
    <citation type="submission" date="2022-04" db="EMBL/GenBank/DDBJ databases">
        <title>A functionally conserved STORR gene fusion in Papaver species that diverged 16.8 million years ago.</title>
        <authorList>
            <person name="Catania T."/>
        </authorList>
    </citation>
    <scope>NUCLEOTIDE SEQUENCE</scope>
    <source>
        <strain evidence="14">S-188037</strain>
    </source>
</reference>
<evidence type="ECO:0000259" key="12">
    <source>
        <dbReference type="Pfam" id="PF02705"/>
    </source>
</evidence>
<evidence type="ECO:0000259" key="13">
    <source>
        <dbReference type="Pfam" id="PF22776"/>
    </source>
</evidence>
<keyword evidence="5 10" id="KW-0812">Transmembrane</keyword>
<feature type="region of interest" description="Disordered" evidence="11">
    <location>
        <begin position="1"/>
        <end position="30"/>
    </location>
</feature>
<dbReference type="GO" id="GO:0015079">
    <property type="term" value="F:potassium ion transmembrane transporter activity"/>
    <property type="evidence" value="ECO:0007669"/>
    <property type="project" value="UniProtKB-UniRule"/>
</dbReference>
<comment type="caution">
    <text evidence="10">Lacks conserved residue(s) required for the propagation of feature annotation.</text>
</comment>
<keyword evidence="3" id="KW-0813">Transport</keyword>
<evidence type="ECO:0000256" key="9">
    <source>
        <dbReference type="ARBA" id="ARBA00023136"/>
    </source>
</evidence>
<dbReference type="Pfam" id="PF22776">
    <property type="entry name" value="K_trans_C"/>
    <property type="match status" value="1"/>
</dbReference>
<keyword evidence="6 10" id="KW-0630">Potassium</keyword>
<feature type="transmembrane region" description="Helical" evidence="10">
    <location>
        <begin position="270"/>
        <end position="290"/>
    </location>
</feature>
<protein>
    <recommendedName>
        <fullName evidence="10">Potassium transporter</fullName>
    </recommendedName>
</protein>
<dbReference type="PANTHER" id="PTHR30540:SF117">
    <property type="entry name" value="POTASSIUM TRANSPORTER"/>
    <property type="match status" value="1"/>
</dbReference>
<feature type="transmembrane region" description="Helical" evidence="10">
    <location>
        <begin position="469"/>
        <end position="489"/>
    </location>
</feature>
<accession>A0AAD4XKU4</accession>
<dbReference type="EMBL" id="JAJJMB010007708">
    <property type="protein sequence ID" value="KAI3927935.1"/>
    <property type="molecule type" value="Genomic_DNA"/>
</dbReference>
<dbReference type="Pfam" id="PF02705">
    <property type="entry name" value="K_trans"/>
    <property type="match status" value="1"/>
</dbReference>
<evidence type="ECO:0000313" key="14">
    <source>
        <dbReference type="EMBL" id="KAI3927935.1"/>
    </source>
</evidence>
<feature type="domain" description="K+ potassium transporter C-terminal" evidence="13">
    <location>
        <begin position="576"/>
        <end position="781"/>
    </location>
</feature>
<evidence type="ECO:0000256" key="7">
    <source>
        <dbReference type="ARBA" id="ARBA00022989"/>
    </source>
</evidence>
<feature type="domain" description="K+ potassium transporter integral membrane" evidence="12">
    <location>
        <begin position="76"/>
        <end position="563"/>
    </location>
</feature>
<evidence type="ECO:0000313" key="15">
    <source>
        <dbReference type="Proteomes" id="UP001202328"/>
    </source>
</evidence>
<feature type="transmembrane region" description="Helical" evidence="10">
    <location>
        <begin position="525"/>
        <end position="546"/>
    </location>
</feature>
<keyword evidence="4 10" id="KW-0633">Potassium transport</keyword>
<evidence type="ECO:0000256" key="4">
    <source>
        <dbReference type="ARBA" id="ARBA00022538"/>
    </source>
</evidence>
<evidence type="ECO:0000256" key="3">
    <source>
        <dbReference type="ARBA" id="ARBA00022448"/>
    </source>
</evidence>
<dbReference type="PANTHER" id="PTHR30540">
    <property type="entry name" value="OSMOTIC STRESS POTASSIUM TRANSPORTER"/>
    <property type="match status" value="1"/>
</dbReference>
<comment type="function">
    <text evidence="10">Potassium transporter.</text>
</comment>
<feature type="transmembrane region" description="Helical" evidence="10">
    <location>
        <begin position="496"/>
        <end position="519"/>
    </location>
</feature>
<feature type="transmembrane region" description="Helical" evidence="10">
    <location>
        <begin position="200"/>
        <end position="230"/>
    </location>
</feature>
<dbReference type="NCBIfam" id="TIGR00794">
    <property type="entry name" value="kup"/>
    <property type="match status" value="1"/>
</dbReference>
<evidence type="ECO:0000256" key="6">
    <source>
        <dbReference type="ARBA" id="ARBA00022958"/>
    </source>
</evidence>
<dbReference type="Proteomes" id="UP001202328">
    <property type="component" value="Unassembled WGS sequence"/>
</dbReference>
<evidence type="ECO:0000256" key="10">
    <source>
        <dbReference type="RuleBase" id="RU321113"/>
    </source>
</evidence>
<gene>
    <name evidence="14" type="ORF">MKW98_023536</name>
</gene>
<dbReference type="InterPro" id="IPR053951">
    <property type="entry name" value="K_trans_N"/>
</dbReference>
<feature type="transmembrane region" description="Helical" evidence="10">
    <location>
        <begin position="110"/>
        <end position="131"/>
    </location>
</feature>
<keyword evidence="15" id="KW-1185">Reference proteome</keyword>
<feature type="transmembrane region" description="Helical" evidence="10">
    <location>
        <begin position="347"/>
        <end position="367"/>
    </location>
</feature>
<name>A0AAD4XKU4_9MAGN</name>
<evidence type="ECO:0000256" key="2">
    <source>
        <dbReference type="ARBA" id="ARBA00008440"/>
    </source>
</evidence>
<feature type="transmembrane region" description="Helical" evidence="10">
    <location>
        <begin position="444"/>
        <end position="463"/>
    </location>
</feature>